<keyword evidence="2" id="KW-1185">Reference proteome</keyword>
<sequence>MNNNASMVDDLMQQLQGAPLQQLSRQLGIDPAQASQAVGAALPMMMGALGRNAAQPQGADSLFAALQNNHSGLDIGSVLGAVMGTGTSPQTDGAGILGHIFGGAQPRAEAGLGQATGIGNQTASQLMKMLAPIVMAYLAKRMFSGGQADPAQLGQALGQEQQQITQQAGIGGNLLGAVFDQDGDGQLGMSDLMSLGSKFLGGGR</sequence>
<dbReference type="PATRIC" id="fig|344882.3.peg.570"/>
<dbReference type="PROSITE" id="PS00018">
    <property type="entry name" value="EF_HAND_1"/>
    <property type="match status" value="1"/>
</dbReference>
<comment type="caution">
    <text evidence="1">The sequence shown here is derived from an EMBL/GenBank/DDBJ whole genome shotgun (WGS) entry which is preliminary data.</text>
</comment>
<evidence type="ECO:0000313" key="2">
    <source>
        <dbReference type="Proteomes" id="UP000052052"/>
    </source>
</evidence>
<dbReference type="InterPro" id="IPR018247">
    <property type="entry name" value="EF_Hand_1_Ca_BS"/>
</dbReference>
<evidence type="ECO:0000313" key="1">
    <source>
        <dbReference type="EMBL" id="KRG69212.1"/>
    </source>
</evidence>
<gene>
    <name evidence="1" type="ORF">ABB29_11015</name>
</gene>
<dbReference type="RefSeq" id="WP_057659451.1">
    <property type="nucleotide sequence ID" value="NZ_LDJL01000011.1"/>
</dbReference>
<accession>A0A0R0CH53</accession>
<dbReference type="InterPro" id="IPR009282">
    <property type="entry name" value="DUF937"/>
</dbReference>
<protein>
    <submittedName>
        <fullName evidence="1">Calcium-binding protein</fullName>
    </submittedName>
</protein>
<dbReference type="EMBL" id="LDJL01000011">
    <property type="protein sequence ID" value="KRG69212.1"/>
    <property type="molecule type" value="Genomic_DNA"/>
</dbReference>
<reference evidence="1 2" key="1">
    <citation type="submission" date="2015-05" db="EMBL/GenBank/DDBJ databases">
        <title>Genome sequencing and analysis of members of genus Stenotrophomonas.</title>
        <authorList>
            <person name="Patil P.P."/>
            <person name="Midha S."/>
            <person name="Patil P.B."/>
        </authorList>
    </citation>
    <scope>NUCLEOTIDE SEQUENCE [LARGE SCALE GENOMIC DNA]</scope>
    <source>
        <strain evidence="1 2">DSM 21858</strain>
    </source>
</reference>
<dbReference type="OrthoDB" id="8812842at2"/>
<dbReference type="AlphaFoldDB" id="A0A0R0CH53"/>
<organism evidence="1 2">
    <name type="scientific">Pseudoxanthomonas dokdonensis</name>
    <dbReference type="NCBI Taxonomy" id="344882"/>
    <lineage>
        <taxon>Bacteria</taxon>
        <taxon>Pseudomonadati</taxon>
        <taxon>Pseudomonadota</taxon>
        <taxon>Gammaproteobacteria</taxon>
        <taxon>Lysobacterales</taxon>
        <taxon>Lysobacteraceae</taxon>
        <taxon>Pseudoxanthomonas</taxon>
    </lineage>
</organism>
<name>A0A0R0CH53_9GAMM</name>
<dbReference type="Pfam" id="PF06078">
    <property type="entry name" value="DUF937"/>
    <property type="match status" value="1"/>
</dbReference>
<dbReference type="STRING" id="344882.ABB29_11015"/>
<proteinExistence type="predicted"/>
<dbReference type="Proteomes" id="UP000052052">
    <property type="component" value="Unassembled WGS sequence"/>
</dbReference>